<gene>
    <name evidence="2" type="ORF">AMTR_s00268p00006420</name>
</gene>
<feature type="region of interest" description="Disordered" evidence="1">
    <location>
        <begin position="41"/>
        <end position="101"/>
    </location>
</feature>
<evidence type="ECO:0000313" key="3">
    <source>
        <dbReference type="Proteomes" id="UP000017836"/>
    </source>
</evidence>
<protein>
    <submittedName>
        <fullName evidence="2">Uncharacterized protein</fullName>
    </submittedName>
</protein>
<dbReference type="AlphaFoldDB" id="W1PC66"/>
<evidence type="ECO:0000256" key="1">
    <source>
        <dbReference type="SAM" id="MobiDB-lite"/>
    </source>
</evidence>
<feature type="compositionally biased region" description="Basic and acidic residues" evidence="1">
    <location>
        <begin position="44"/>
        <end position="58"/>
    </location>
</feature>
<dbReference type="EMBL" id="KI394186">
    <property type="protein sequence ID" value="ERN04630.1"/>
    <property type="molecule type" value="Genomic_DNA"/>
</dbReference>
<evidence type="ECO:0000313" key="2">
    <source>
        <dbReference type="EMBL" id="ERN04630.1"/>
    </source>
</evidence>
<dbReference type="Gramene" id="ERN04630">
    <property type="protein sequence ID" value="ERN04630"/>
    <property type="gene ID" value="AMTR_s00268p00006420"/>
</dbReference>
<organism evidence="2 3">
    <name type="scientific">Amborella trichopoda</name>
    <dbReference type="NCBI Taxonomy" id="13333"/>
    <lineage>
        <taxon>Eukaryota</taxon>
        <taxon>Viridiplantae</taxon>
        <taxon>Streptophyta</taxon>
        <taxon>Embryophyta</taxon>
        <taxon>Tracheophyta</taxon>
        <taxon>Spermatophyta</taxon>
        <taxon>Magnoliopsida</taxon>
        <taxon>Amborellales</taxon>
        <taxon>Amborellaceae</taxon>
        <taxon>Amborella</taxon>
    </lineage>
</organism>
<keyword evidence="3" id="KW-1185">Reference proteome</keyword>
<accession>W1PC66</accession>
<dbReference type="HOGENOM" id="CLU_1157801_0_0_1"/>
<reference evidence="3" key="1">
    <citation type="journal article" date="2013" name="Science">
        <title>The Amborella genome and the evolution of flowering plants.</title>
        <authorList>
            <consortium name="Amborella Genome Project"/>
        </authorList>
    </citation>
    <scope>NUCLEOTIDE SEQUENCE [LARGE SCALE GENOMIC DNA]</scope>
</reference>
<dbReference type="Proteomes" id="UP000017836">
    <property type="component" value="Unassembled WGS sequence"/>
</dbReference>
<name>W1PC66_AMBTC</name>
<feature type="compositionally biased region" description="Basic and acidic residues" evidence="1">
    <location>
        <begin position="69"/>
        <end position="101"/>
    </location>
</feature>
<feature type="compositionally biased region" description="Basic and acidic residues" evidence="1">
    <location>
        <begin position="1"/>
        <end position="26"/>
    </location>
</feature>
<proteinExistence type="predicted"/>
<feature type="region of interest" description="Disordered" evidence="1">
    <location>
        <begin position="1"/>
        <end position="28"/>
    </location>
</feature>
<sequence length="240" mass="26923">MHSQEKRSLRGHEREERRTRSLEQRKGWGVGVRTRRTWLGSHKTGIEKGKLGRKKEWVSEGSEGNEGTGCERRREERGREWDGARGEKAWAPEGGAKDRGQKTWVKRGKGIWLRFPQCLGLSHGGQALGLQAGEGFEGHGMVLQERRVRRQGQREGRNEGWVDLDGLEKVRMSCFNEGGQGRGRGGELVELEVEGSDSLRRAEERGLGRGAWAYLPRGQILSLDLAPGKRVVCCCQLLTG</sequence>